<dbReference type="EMBL" id="JAUOTP010000012">
    <property type="protein sequence ID" value="MDO6416810.1"/>
    <property type="molecule type" value="Genomic_DNA"/>
</dbReference>
<dbReference type="NCBIfam" id="TIGR01845">
    <property type="entry name" value="outer_NodT"/>
    <property type="match status" value="1"/>
</dbReference>
<keyword evidence="2" id="KW-0449">Lipoprotein</keyword>
<comment type="subcellular location">
    <subcellularLocation>
        <location evidence="2">Cell membrane</location>
        <topology evidence="2">Lipid-anchor</topology>
    </subcellularLocation>
</comment>
<keyword evidence="2" id="KW-0812">Transmembrane</keyword>
<reference evidence="3" key="1">
    <citation type="submission" date="2023-07" db="EMBL/GenBank/DDBJ databases">
        <authorList>
            <person name="Kim M."/>
        </authorList>
    </citation>
    <scope>NUCLEOTIDE SEQUENCE</scope>
    <source>
        <strain evidence="3">BIUV-7</strain>
    </source>
</reference>
<dbReference type="Pfam" id="PF02321">
    <property type="entry name" value="OEP"/>
    <property type="match status" value="2"/>
</dbReference>
<comment type="caution">
    <text evidence="3">The sequence shown here is derived from an EMBL/GenBank/DDBJ whole genome shotgun (WGS) entry which is preliminary data.</text>
</comment>
<evidence type="ECO:0000256" key="2">
    <source>
        <dbReference type="RuleBase" id="RU362097"/>
    </source>
</evidence>
<dbReference type="InterPro" id="IPR003423">
    <property type="entry name" value="OMP_efflux"/>
</dbReference>
<accession>A0ABT8YEM0</accession>
<feature type="signal peptide" evidence="2">
    <location>
        <begin position="1"/>
        <end position="21"/>
    </location>
</feature>
<comment type="similarity">
    <text evidence="1 2">Belongs to the outer membrane factor (OMF) (TC 1.B.17) family.</text>
</comment>
<evidence type="ECO:0000256" key="1">
    <source>
        <dbReference type="ARBA" id="ARBA00007613"/>
    </source>
</evidence>
<keyword evidence="4" id="KW-1185">Reference proteome</keyword>
<name>A0ABT8YEM0_9SPHN</name>
<keyword evidence="2" id="KW-0564">Palmitate</keyword>
<dbReference type="Proteomes" id="UP001169764">
    <property type="component" value="Unassembled WGS sequence"/>
</dbReference>
<dbReference type="SUPFAM" id="SSF56954">
    <property type="entry name" value="Outer membrane efflux proteins (OEP)"/>
    <property type="match status" value="1"/>
</dbReference>
<dbReference type="InterPro" id="IPR010131">
    <property type="entry name" value="MdtP/NodT-like"/>
</dbReference>
<feature type="chain" id="PRO_5044999694" evidence="2">
    <location>
        <begin position="22"/>
        <end position="478"/>
    </location>
</feature>
<sequence length="478" mass="50923">MSRRLRALLAPVSLLALAACAVGPNYVPPIASASRTAPLIAAGAPVAESETPDRWWQLYNDPVLDRLIADALAANTDLRVAVARLDKARADLREARNDRLPQTDLSAAPQYGRFSSNRRPIGADREDWSVNLGLDVSYELDLSGRVKREIEAARGDVGAAAADSQAVRIAVVAEVTSAYVEAAAAAQQQAVAERVLGLLDRSLDVTDKRFRAGRAERLDVARLAALREQRRAEIPPLIAQRQAALYRLAMLTGRTPNELPADASVRTAPPEIAQPIPIGDGGALLARRPDVRAAERRLAADTARIGVATSELYPHISLGGSIASSGNGFSNIFGAGPLGWLLGPLISWTFPNQEGARARIAGARADTQASLASFDGTVLRAIQETDTALSNYARLIDRRRALASARDEAARAVRIVRARQREGVVDFLVLLDSERTFADTEAALAQADAALALAQVDVFKALGGGWQTPDAPVTVAGR</sequence>
<dbReference type="PANTHER" id="PTHR30203:SF21">
    <property type="entry name" value="OUTER MEMBRANE COMPONENT OF MULTIDRUG EFFLUX PUMP-RELATED"/>
    <property type="match status" value="1"/>
</dbReference>
<dbReference type="PANTHER" id="PTHR30203">
    <property type="entry name" value="OUTER MEMBRANE CATION EFFLUX PROTEIN"/>
    <property type="match status" value="1"/>
</dbReference>
<organism evidence="3 4">
    <name type="scientific">Sphingomonas natans</name>
    <dbReference type="NCBI Taxonomy" id="3063330"/>
    <lineage>
        <taxon>Bacteria</taxon>
        <taxon>Pseudomonadati</taxon>
        <taxon>Pseudomonadota</taxon>
        <taxon>Alphaproteobacteria</taxon>
        <taxon>Sphingomonadales</taxon>
        <taxon>Sphingomonadaceae</taxon>
        <taxon>Sphingomonas</taxon>
    </lineage>
</organism>
<evidence type="ECO:0000313" key="4">
    <source>
        <dbReference type="Proteomes" id="UP001169764"/>
    </source>
</evidence>
<dbReference type="Gene3D" id="2.20.200.10">
    <property type="entry name" value="Outer membrane efflux proteins (OEP)"/>
    <property type="match status" value="1"/>
</dbReference>
<keyword evidence="2" id="KW-1134">Transmembrane beta strand</keyword>
<proteinExistence type="inferred from homology"/>
<dbReference type="Gene3D" id="1.20.1600.10">
    <property type="entry name" value="Outer membrane efflux proteins (OEP)"/>
    <property type="match status" value="1"/>
</dbReference>
<protein>
    <submittedName>
        <fullName evidence="3">Efflux transporter outer membrane subunit</fullName>
    </submittedName>
</protein>
<keyword evidence="2" id="KW-0732">Signal</keyword>
<keyword evidence="2" id="KW-0472">Membrane</keyword>
<dbReference type="RefSeq" id="WP_303546668.1">
    <property type="nucleotide sequence ID" value="NZ_JAUOTP010000012.1"/>
</dbReference>
<dbReference type="PROSITE" id="PS51257">
    <property type="entry name" value="PROKAR_LIPOPROTEIN"/>
    <property type="match status" value="1"/>
</dbReference>
<evidence type="ECO:0000313" key="3">
    <source>
        <dbReference type="EMBL" id="MDO6416810.1"/>
    </source>
</evidence>
<gene>
    <name evidence="3" type="ORF">Q4F19_20675</name>
</gene>